<evidence type="ECO:0000313" key="1">
    <source>
        <dbReference type="EMBL" id="MFH8587768.1"/>
    </source>
</evidence>
<sequence>MTATRAEVAVEALIADIETLVRCEPPSSDHGAAARSADVVAALGHRLLDTEPDRVVI</sequence>
<protein>
    <submittedName>
        <fullName evidence="1">Uncharacterized protein</fullName>
    </submittedName>
</protein>
<comment type="caution">
    <text evidence="1">The sequence shown here is derived from an EMBL/GenBank/DDBJ whole genome shotgun (WGS) entry which is preliminary data.</text>
</comment>
<name>A0ABW7RI68_9ACTN</name>
<evidence type="ECO:0000313" key="2">
    <source>
        <dbReference type="Proteomes" id="UP001610990"/>
    </source>
</evidence>
<proteinExistence type="predicted"/>
<accession>A0ABW7RI68</accession>
<dbReference type="Proteomes" id="UP001610990">
    <property type="component" value="Unassembled WGS sequence"/>
</dbReference>
<dbReference type="RefSeq" id="WP_397674773.1">
    <property type="nucleotide sequence ID" value="NZ_JBIRFW010000023.1"/>
</dbReference>
<keyword evidence="2" id="KW-1185">Reference proteome</keyword>
<organism evidence="1 2">
    <name type="scientific">Streptomyces celluloflavus</name>
    <dbReference type="NCBI Taxonomy" id="58344"/>
    <lineage>
        <taxon>Bacteria</taxon>
        <taxon>Bacillati</taxon>
        <taxon>Actinomycetota</taxon>
        <taxon>Actinomycetes</taxon>
        <taxon>Kitasatosporales</taxon>
        <taxon>Streptomycetaceae</taxon>
        <taxon>Streptomyces</taxon>
    </lineage>
</organism>
<gene>
    <name evidence="1" type="ORF">ACH4GP_25775</name>
</gene>
<reference evidence="1 2" key="1">
    <citation type="submission" date="2024-10" db="EMBL/GenBank/DDBJ databases">
        <title>The Natural Products Discovery Center: Release of the First 8490 Sequenced Strains for Exploring Actinobacteria Biosynthetic Diversity.</title>
        <authorList>
            <person name="Kalkreuter E."/>
            <person name="Kautsar S.A."/>
            <person name="Yang D."/>
            <person name="Bader C.D."/>
            <person name="Teijaro C.N."/>
            <person name="Fluegel L."/>
            <person name="Davis C.M."/>
            <person name="Simpson J.R."/>
            <person name="Lauterbach L."/>
            <person name="Steele A.D."/>
            <person name="Gui C."/>
            <person name="Meng S."/>
            <person name="Li G."/>
            <person name="Viehrig K."/>
            <person name="Ye F."/>
            <person name="Su P."/>
            <person name="Kiefer A.F."/>
            <person name="Nichols A."/>
            <person name="Cepeda A.J."/>
            <person name="Yan W."/>
            <person name="Fan B."/>
            <person name="Jiang Y."/>
            <person name="Adhikari A."/>
            <person name="Zheng C.-J."/>
            <person name="Schuster L."/>
            <person name="Cowan T.M."/>
            <person name="Smanski M.J."/>
            <person name="Chevrette M.G."/>
            <person name="De Carvalho L.P.S."/>
            <person name="Shen B."/>
        </authorList>
    </citation>
    <scope>NUCLEOTIDE SEQUENCE [LARGE SCALE GENOMIC DNA]</scope>
    <source>
        <strain evidence="1 2">NPDC018013</strain>
    </source>
</reference>
<dbReference type="EMBL" id="JBIRGH010000018">
    <property type="protein sequence ID" value="MFH8587768.1"/>
    <property type="molecule type" value="Genomic_DNA"/>
</dbReference>